<dbReference type="AlphaFoldDB" id="A0A392PP12"/>
<evidence type="ECO:0000313" key="2">
    <source>
        <dbReference type="Proteomes" id="UP000265520"/>
    </source>
</evidence>
<dbReference type="Gene3D" id="3.40.50.1820">
    <property type="entry name" value="alpha/beta hydrolase"/>
    <property type="match status" value="1"/>
</dbReference>
<keyword evidence="2" id="KW-1185">Reference proteome</keyword>
<dbReference type="InterPro" id="IPR029058">
    <property type="entry name" value="AB_hydrolase_fold"/>
</dbReference>
<sequence>MLVGCGYVKGTTLFGYGYDFRQSNRMDKLMDGLKLKLETAYKASGGRKVNIISHSMGGVLILCFMSLHRDVFSKYVNKWIALACPFQ</sequence>
<dbReference type="EMBL" id="LXQA010088428">
    <property type="protein sequence ID" value="MCI13492.1"/>
    <property type="molecule type" value="Genomic_DNA"/>
</dbReference>
<dbReference type="GO" id="GO:0006629">
    <property type="term" value="P:lipid metabolic process"/>
    <property type="evidence" value="ECO:0007669"/>
    <property type="project" value="InterPro"/>
</dbReference>
<proteinExistence type="predicted"/>
<feature type="non-terminal residue" evidence="1">
    <location>
        <position position="87"/>
    </location>
</feature>
<evidence type="ECO:0000313" key="1">
    <source>
        <dbReference type="EMBL" id="MCI13492.1"/>
    </source>
</evidence>
<reference evidence="1 2" key="1">
    <citation type="journal article" date="2018" name="Front. Plant Sci.">
        <title>Red Clover (Trifolium pratense) and Zigzag Clover (T. medium) - A Picture of Genomic Similarities and Differences.</title>
        <authorList>
            <person name="Dluhosova J."/>
            <person name="Istvanek J."/>
            <person name="Nedelnik J."/>
            <person name="Repkova J."/>
        </authorList>
    </citation>
    <scope>NUCLEOTIDE SEQUENCE [LARGE SCALE GENOMIC DNA]</scope>
    <source>
        <strain evidence="2">cv. 10/8</strain>
        <tissue evidence="1">Leaf</tissue>
    </source>
</reference>
<accession>A0A392PP12</accession>
<dbReference type="PANTHER" id="PTHR11440">
    <property type="entry name" value="LECITHIN-CHOLESTEROL ACYLTRANSFERASE-RELATED"/>
    <property type="match status" value="1"/>
</dbReference>
<dbReference type="GO" id="GO:0008374">
    <property type="term" value="F:O-acyltransferase activity"/>
    <property type="evidence" value="ECO:0007669"/>
    <property type="project" value="InterPro"/>
</dbReference>
<comment type="caution">
    <text evidence="1">The sequence shown here is derived from an EMBL/GenBank/DDBJ whole genome shotgun (WGS) entry which is preliminary data.</text>
</comment>
<dbReference type="Pfam" id="PF02450">
    <property type="entry name" value="LCAT"/>
    <property type="match status" value="1"/>
</dbReference>
<dbReference type="SUPFAM" id="SSF53474">
    <property type="entry name" value="alpha/beta-Hydrolases"/>
    <property type="match status" value="1"/>
</dbReference>
<protein>
    <submittedName>
        <fullName evidence="1">Phospholipase A(1) LCAT3-like</fullName>
    </submittedName>
</protein>
<dbReference type="Proteomes" id="UP000265520">
    <property type="component" value="Unassembled WGS sequence"/>
</dbReference>
<dbReference type="InterPro" id="IPR003386">
    <property type="entry name" value="LACT/PDAT_acylTrfase"/>
</dbReference>
<name>A0A392PP12_9FABA</name>
<organism evidence="1 2">
    <name type="scientific">Trifolium medium</name>
    <dbReference type="NCBI Taxonomy" id="97028"/>
    <lineage>
        <taxon>Eukaryota</taxon>
        <taxon>Viridiplantae</taxon>
        <taxon>Streptophyta</taxon>
        <taxon>Embryophyta</taxon>
        <taxon>Tracheophyta</taxon>
        <taxon>Spermatophyta</taxon>
        <taxon>Magnoliopsida</taxon>
        <taxon>eudicotyledons</taxon>
        <taxon>Gunneridae</taxon>
        <taxon>Pentapetalae</taxon>
        <taxon>rosids</taxon>
        <taxon>fabids</taxon>
        <taxon>Fabales</taxon>
        <taxon>Fabaceae</taxon>
        <taxon>Papilionoideae</taxon>
        <taxon>50 kb inversion clade</taxon>
        <taxon>NPAAA clade</taxon>
        <taxon>Hologalegina</taxon>
        <taxon>IRL clade</taxon>
        <taxon>Trifolieae</taxon>
        <taxon>Trifolium</taxon>
    </lineage>
</organism>